<dbReference type="Proteomes" id="UP001180481">
    <property type="component" value="Chromosome"/>
</dbReference>
<organism evidence="1 2">
    <name type="scientific">Flavobacterium nakdongensis</name>
    <dbReference type="NCBI Taxonomy" id="3073563"/>
    <lineage>
        <taxon>Bacteria</taxon>
        <taxon>Pseudomonadati</taxon>
        <taxon>Bacteroidota</taxon>
        <taxon>Flavobacteriia</taxon>
        <taxon>Flavobacteriales</taxon>
        <taxon>Flavobacteriaceae</taxon>
        <taxon>Flavobacterium</taxon>
    </lineage>
</organism>
<reference evidence="1" key="1">
    <citation type="submission" date="2023-09" db="EMBL/GenBank/DDBJ databases">
        <title>Flavobacterium sp. 20NA77.7 isolated from freshwater.</title>
        <authorList>
            <person name="Le V."/>
            <person name="Ko S.-R."/>
            <person name="Ahn C.-Y."/>
            <person name="Oh H.-M."/>
        </authorList>
    </citation>
    <scope>NUCLEOTIDE SEQUENCE</scope>
    <source>
        <strain evidence="1">20NA77.7</strain>
    </source>
</reference>
<dbReference type="EMBL" id="CP133721">
    <property type="protein sequence ID" value="WMW78477.1"/>
    <property type="molecule type" value="Genomic_DNA"/>
</dbReference>
<evidence type="ECO:0000313" key="1">
    <source>
        <dbReference type="EMBL" id="WMW78477.1"/>
    </source>
</evidence>
<name>A0ABY9RE42_9FLAO</name>
<gene>
    <name evidence="1" type="ORF">RF683_03240</name>
</gene>
<accession>A0ABY9RE42</accession>
<keyword evidence="2" id="KW-1185">Reference proteome</keyword>
<proteinExistence type="predicted"/>
<protein>
    <recommendedName>
        <fullName evidence="3">Lipoprotein</fullName>
    </recommendedName>
</protein>
<evidence type="ECO:0000313" key="2">
    <source>
        <dbReference type="Proteomes" id="UP001180481"/>
    </source>
</evidence>
<dbReference type="RefSeq" id="WP_309532781.1">
    <property type="nucleotide sequence ID" value="NZ_CP133721.1"/>
</dbReference>
<evidence type="ECO:0008006" key="3">
    <source>
        <dbReference type="Google" id="ProtNLM"/>
    </source>
</evidence>
<dbReference type="PROSITE" id="PS51257">
    <property type="entry name" value="PROKAR_LIPOPROTEIN"/>
    <property type="match status" value="1"/>
</dbReference>
<sequence length="165" mass="18973">MKQISLLFIVIASFYSCDYILKSPFGSDNEMVVLDSLRKNQVIDDSNEHGCEIKAGYKWSNLQQKCIRVFEEGYRLTSVSKDTLGNAKNAYFFIQEDSLQAEVFLPDSKESFILAREDNSESFMFKDFELKAKGGYSLLYNNKVLFKPALAVDRKVIESDEQEEK</sequence>